<keyword evidence="7" id="KW-1185">Reference proteome</keyword>
<dbReference type="PROSITE" id="PS50011">
    <property type="entry name" value="PROTEIN_KINASE_DOM"/>
    <property type="match status" value="3"/>
</dbReference>
<feature type="domain" description="Protein kinase" evidence="5">
    <location>
        <begin position="336"/>
        <end position="606"/>
    </location>
</feature>
<evidence type="ECO:0000256" key="1">
    <source>
        <dbReference type="ARBA" id="ARBA00022527"/>
    </source>
</evidence>
<accession>A0ABR2GQJ5</accession>
<keyword evidence="1" id="KW-0808">Transferase</keyword>
<dbReference type="EMBL" id="JAPFFF010000067">
    <property type="protein sequence ID" value="KAK8836215.1"/>
    <property type="molecule type" value="Genomic_DNA"/>
</dbReference>
<dbReference type="PROSITE" id="PS00107">
    <property type="entry name" value="PROTEIN_KINASE_ATP"/>
    <property type="match status" value="1"/>
</dbReference>
<reference evidence="6 7" key="1">
    <citation type="submission" date="2024-04" db="EMBL/GenBank/DDBJ databases">
        <title>Tritrichomonas musculus Genome.</title>
        <authorList>
            <person name="Alves-Ferreira E."/>
            <person name="Grigg M."/>
            <person name="Lorenzi H."/>
            <person name="Galac M."/>
        </authorList>
    </citation>
    <scope>NUCLEOTIDE SEQUENCE [LARGE SCALE GENOMIC DNA]</scope>
    <source>
        <strain evidence="6 7">EAF2021</strain>
    </source>
</reference>
<dbReference type="InterPro" id="IPR008271">
    <property type="entry name" value="Ser/Thr_kinase_AS"/>
</dbReference>
<dbReference type="SUPFAM" id="SSF56112">
    <property type="entry name" value="Protein kinase-like (PK-like)"/>
    <property type="match status" value="3"/>
</dbReference>
<dbReference type="InterPro" id="IPR050167">
    <property type="entry name" value="Ser_Thr_protein_kinase"/>
</dbReference>
<keyword evidence="1" id="KW-0723">Serine/threonine-protein kinase</keyword>
<gene>
    <name evidence="6" type="ORF">M9Y10_039847</name>
</gene>
<dbReference type="InterPro" id="IPR000719">
    <property type="entry name" value="Prot_kinase_dom"/>
</dbReference>
<dbReference type="Proteomes" id="UP001470230">
    <property type="component" value="Unassembled WGS sequence"/>
</dbReference>
<sequence>MGNSKCLNTININDYELSNLIVNDVYYQIFKIVEKNTSQTFSAKIYTEPDTNDDSSKDSISLLKYFSNEVDILRTINSPFIIKCIGINHIGFRDKPGYVVITEYMSNGTLEDLRFKKSNLSDNVLNETNKLIIIFGIASGMVNIHENNIILRFLNPENIFLDDHLFPKIANFEYATTSNKTDDLEEISMHLRVGGQKFISPEILNEETYDQSADIYSFGILLYYIITGELPKIKLRQVLKGEKIPLKENIPQAYKNLIYRCTSFNQKERPNIKEIVSLLKTDKSFITEEIDEEQFLQFIKSIENQEEELNFNFKKVHIEYPNEFLIEIDPIDLSLFEKQDLIGKGQFGEVYKIKEKKTSEISAAKINQLEIEEIKPTEMQNLVNEISILSKINSITILKFIGYNEKNFEDKSRPTIITEFCKNDSLEKIIELQENGLSPPEWDNTKMLITAYGIASGMSHLHSKNILHRDLKPGNVFFDKYLFPKIGDFGLSTEILDDSPIFEFIHKGTPAFMAPEIISDYCYSKASDVYAYSILLYQMITLKKPYEGFSFFQLIRNVPKGIRPQFIDDVPSCFRKLIERCWNNDPDKRPTFDEIVHLLENDTEFITDLVDSTEYYKYIDYIKSNQITDDFKQVTIDYSELKRIQLRLKRLNIPYIELNKFTKHRLIKKIDSFNLYKIKSKENNEIYEAKISTFDITKISTKNMIHLSREINILTKLKHPSFLKFIGYSPIDFDKQLNPTIVTEMPPNKSLEQLLNAKRNDENISEFDDTKKLIIIYGIASGMSFLHLYNVIHRNLSPESIFLDEHLFPKIGNFALLRQIHSVESMTFQTTIGIKGNPSYLSPEILEKNEYSKCSDVYAFGMIVYEIMTLEIPNNSFKSTNNSNSLFNEIIINSSRPKIDSNIPEKYRQLIEKCWSQDPNERPTFEGISSSLKSDPGFLANNVDKDAFLQYVRYIEGSDIFFYSKKQNVKCNDLIDAKILIKNEEINQENDTKSIIIKLDRNQFNKYGKHIDTINQYISERNSSNLIQFLHKNNDNNFTNTVIDKIYNNDRQFYISLIKDGASIKNPVCLHKLAISLIFNNNSSKDMNDCKEACRLLDMSINDGFILSHFIKARLFYEIFKENKISYQIAKEGSEKGDKYCACLLGYFTMRGVGVQKDFDLGVSMMIDSGCERFYKIFSTEIAINYSKQNDEKKSFKWFQIAFNYQKTSASINNFGVCYLKGYGVTKKYPKSRRDFCSWSFKK</sequence>
<dbReference type="Pfam" id="PF07714">
    <property type="entry name" value="PK_Tyr_Ser-Thr"/>
    <property type="match status" value="1"/>
</dbReference>
<dbReference type="SMART" id="SM00220">
    <property type="entry name" value="S_TKc"/>
    <property type="match status" value="3"/>
</dbReference>
<dbReference type="InterPro" id="IPR011009">
    <property type="entry name" value="Kinase-like_dom_sf"/>
</dbReference>
<protein>
    <recommendedName>
        <fullName evidence="5">Protein kinase domain-containing protein</fullName>
    </recommendedName>
</protein>
<dbReference type="Gene3D" id="1.10.510.10">
    <property type="entry name" value="Transferase(Phosphotransferase) domain 1"/>
    <property type="match status" value="3"/>
</dbReference>
<evidence type="ECO:0000313" key="7">
    <source>
        <dbReference type="Proteomes" id="UP001470230"/>
    </source>
</evidence>
<evidence type="ECO:0000256" key="4">
    <source>
        <dbReference type="PROSITE-ProRule" id="PRU10141"/>
    </source>
</evidence>
<dbReference type="SUPFAM" id="SSF81901">
    <property type="entry name" value="HCP-like"/>
    <property type="match status" value="2"/>
</dbReference>
<proteinExistence type="predicted"/>
<evidence type="ECO:0000259" key="5">
    <source>
        <dbReference type="PROSITE" id="PS50011"/>
    </source>
</evidence>
<organism evidence="6 7">
    <name type="scientific">Tritrichomonas musculus</name>
    <dbReference type="NCBI Taxonomy" id="1915356"/>
    <lineage>
        <taxon>Eukaryota</taxon>
        <taxon>Metamonada</taxon>
        <taxon>Parabasalia</taxon>
        <taxon>Tritrichomonadida</taxon>
        <taxon>Tritrichomonadidae</taxon>
        <taxon>Tritrichomonas</taxon>
    </lineage>
</organism>
<keyword evidence="3 4" id="KW-0067">ATP-binding</keyword>
<evidence type="ECO:0000313" key="6">
    <source>
        <dbReference type="EMBL" id="KAK8836215.1"/>
    </source>
</evidence>
<dbReference type="Gene3D" id="1.25.40.10">
    <property type="entry name" value="Tetratricopeptide repeat domain"/>
    <property type="match status" value="1"/>
</dbReference>
<feature type="domain" description="Protein kinase" evidence="5">
    <location>
        <begin position="15"/>
        <end position="286"/>
    </location>
</feature>
<feature type="domain" description="Protein kinase" evidence="5">
    <location>
        <begin position="661"/>
        <end position="938"/>
    </location>
</feature>
<evidence type="ECO:0000256" key="2">
    <source>
        <dbReference type="ARBA" id="ARBA00022741"/>
    </source>
</evidence>
<dbReference type="InterPro" id="IPR001245">
    <property type="entry name" value="Ser-Thr/Tyr_kinase_cat_dom"/>
</dbReference>
<evidence type="ECO:0000256" key="3">
    <source>
        <dbReference type="ARBA" id="ARBA00022840"/>
    </source>
</evidence>
<dbReference type="PANTHER" id="PTHR23257">
    <property type="entry name" value="SERINE-THREONINE PROTEIN KINASE"/>
    <property type="match status" value="1"/>
</dbReference>
<dbReference type="InterPro" id="IPR011990">
    <property type="entry name" value="TPR-like_helical_dom_sf"/>
</dbReference>
<feature type="binding site" evidence="4">
    <location>
        <position position="365"/>
    </location>
    <ligand>
        <name>ATP</name>
        <dbReference type="ChEBI" id="CHEBI:30616"/>
    </ligand>
</feature>
<name>A0ABR2GQJ5_9EUKA</name>
<comment type="caution">
    <text evidence="6">The sequence shown here is derived from an EMBL/GenBank/DDBJ whole genome shotgun (WGS) entry which is preliminary data.</text>
</comment>
<dbReference type="Pfam" id="PF00069">
    <property type="entry name" value="Pkinase"/>
    <property type="match status" value="2"/>
</dbReference>
<dbReference type="PROSITE" id="PS00108">
    <property type="entry name" value="PROTEIN_KINASE_ST"/>
    <property type="match status" value="1"/>
</dbReference>
<keyword evidence="2 4" id="KW-0547">Nucleotide-binding</keyword>
<keyword evidence="1" id="KW-0418">Kinase</keyword>
<dbReference type="InterPro" id="IPR017441">
    <property type="entry name" value="Protein_kinase_ATP_BS"/>
</dbReference>